<dbReference type="Proteomes" id="UP000265566">
    <property type="component" value="Chromosome 2"/>
</dbReference>
<dbReference type="Gramene" id="rna10845">
    <property type="protein sequence ID" value="RHN74737.1"/>
    <property type="gene ID" value="gene10845"/>
</dbReference>
<dbReference type="GO" id="GO:0004364">
    <property type="term" value="F:glutathione transferase activity"/>
    <property type="evidence" value="ECO:0007669"/>
    <property type="project" value="UniProtKB-EC"/>
</dbReference>
<dbReference type="InterPro" id="IPR036282">
    <property type="entry name" value="Glutathione-S-Trfase_C_sf"/>
</dbReference>
<sequence length="89" mass="10308">METECPKLMAWTKRCMERDSVSKALPDFIVSIKKALGLYVNLMTIESFRKKKALVKKLLKKQLCFSKNVNLMTIESFSKKNLNINDQHA</sequence>
<dbReference type="AlphaFoldDB" id="A0A396JI33"/>
<dbReference type="SUPFAM" id="SSF47616">
    <property type="entry name" value="GST C-terminal domain-like"/>
    <property type="match status" value="1"/>
</dbReference>
<dbReference type="EMBL" id="PSQE01000002">
    <property type="protein sequence ID" value="RHN74737.1"/>
    <property type="molecule type" value="Genomic_DNA"/>
</dbReference>
<comment type="caution">
    <text evidence="1">The sequence shown here is derived from an EMBL/GenBank/DDBJ whole genome shotgun (WGS) entry which is preliminary data.</text>
</comment>
<proteinExistence type="predicted"/>
<protein>
    <submittedName>
        <fullName evidence="1">Putative glutathione transferase</fullName>
        <ecNumber evidence="1">2.5.1.18</ecNumber>
    </submittedName>
</protein>
<dbReference type="Gene3D" id="1.20.1050.10">
    <property type="match status" value="1"/>
</dbReference>
<reference evidence="2" key="1">
    <citation type="journal article" date="2018" name="Nat. Plants">
        <title>Whole-genome landscape of Medicago truncatula symbiotic genes.</title>
        <authorList>
            <person name="Pecrix Y."/>
            <person name="Staton S.E."/>
            <person name="Sallet E."/>
            <person name="Lelandais-Briere C."/>
            <person name="Moreau S."/>
            <person name="Carrere S."/>
            <person name="Blein T."/>
            <person name="Jardinaud M.F."/>
            <person name="Latrasse D."/>
            <person name="Zouine M."/>
            <person name="Zahm M."/>
            <person name="Kreplak J."/>
            <person name="Mayjonade B."/>
            <person name="Satge C."/>
            <person name="Perez M."/>
            <person name="Cauet S."/>
            <person name="Marande W."/>
            <person name="Chantry-Darmon C."/>
            <person name="Lopez-Roques C."/>
            <person name="Bouchez O."/>
            <person name="Berard A."/>
            <person name="Debelle F."/>
            <person name="Munos S."/>
            <person name="Bendahmane A."/>
            <person name="Berges H."/>
            <person name="Niebel A."/>
            <person name="Buitink J."/>
            <person name="Frugier F."/>
            <person name="Benhamed M."/>
            <person name="Crespi M."/>
            <person name="Gouzy J."/>
            <person name="Gamas P."/>
        </authorList>
    </citation>
    <scope>NUCLEOTIDE SEQUENCE [LARGE SCALE GENOMIC DNA]</scope>
    <source>
        <strain evidence="2">cv. Jemalong A17</strain>
    </source>
</reference>
<evidence type="ECO:0000313" key="2">
    <source>
        <dbReference type="Proteomes" id="UP000265566"/>
    </source>
</evidence>
<accession>A0A396JI33</accession>
<gene>
    <name evidence="1" type="ORF">MtrunA17_Chr2g0313551</name>
</gene>
<organism evidence="1 2">
    <name type="scientific">Medicago truncatula</name>
    <name type="common">Barrel medic</name>
    <name type="synonym">Medicago tribuloides</name>
    <dbReference type="NCBI Taxonomy" id="3880"/>
    <lineage>
        <taxon>Eukaryota</taxon>
        <taxon>Viridiplantae</taxon>
        <taxon>Streptophyta</taxon>
        <taxon>Embryophyta</taxon>
        <taxon>Tracheophyta</taxon>
        <taxon>Spermatophyta</taxon>
        <taxon>Magnoliopsida</taxon>
        <taxon>eudicotyledons</taxon>
        <taxon>Gunneridae</taxon>
        <taxon>Pentapetalae</taxon>
        <taxon>rosids</taxon>
        <taxon>fabids</taxon>
        <taxon>Fabales</taxon>
        <taxon>Fabaceae</taxon>
        <taxon>Papilionoideae</taxon>
        <taxon>50 kb inversion clade</taxon>
        <taxon>NPAAA clade</taxon>
        <taxon>Hologalegina</taxon>
        <taxon>IRL clade</taxon>
        <taxon>Trifolieae</taxon>
        <taxon>Medicago</taxon>
    </lineage>
</organism>
<dbReference type="EC" id="2.5.1.18" evidence="1"/>
<evidence type="ECO:0000313" key="1">
    <source>
        <dbReference type="EMBL" id="RHN74737.1"/>
    </source>
</evidence>
<keyword evidence="1" id="KW-0808">Transferase</keyword>
<name>A0A396JI33_MEDTR</name>